<feature type="domain" description="JmjC" evidence="6">
    <location>
        <begin position="103"/>
        <end position="230"/>
    </location>
</feature>
<evidence type="ECO:0000256" key="4">
    <source>
        <dbReference type="ARBA" id="ARBA00023002"/>
    </source>
</evidence>
<accession>A0A0B3YF33</accession>
<dbReference type="Proteomes" id="UP000031197">
    <property type="component" value="Unassembled WGS sequence"/>
</dbReference>
<keyword evidence="2" id="KW-0479">Metal-binding</keyword>
<dbReference type="OrthoDB" id="9764016at2"/>
<dbReference type="PROSITE" id="PS51184">
    <property type="entry name" value="JMJC"/>
    <property type="match status" value="1"/>
</dbReference>
<dbReference type="EMBL" id="JWLW01000017">
    <property type="protein sequence ID" value="KHT52545.1"/>
    <property type="molecule type" value="Genomic_DNA"/>
</dbReference>
<dbReference type="PANTHER" id="PTHR13096:SF8">
    <property type="entry name" value="RIBOSOMAL OXYGENASE 1"/>
    <property type="match status" value="1"/>
</dbReference>
<name>A0A0B3YF33_9ALTE</name>
<evidence type="ECO:0000313" key="8">
    <source>
        <dbReference type="Proteomes" id="UP000031197"/>
    </source>
</evidence>
<dbReference type="Gene3D" id="3.40.366.30">
    <property type="entry name" value="50S ribosomal protein L16 arginine hydroxylase, Chain A, Domain 2"/>
    <property type="match status" value="1"/>
</dbReference>
<organism evidence="7 8">
    <name type="scientific">Alteromonas marina</name>
    <dbReference type="NCBI Taxonomy" id="203795"/>
    <lineage>
        <taxon>Bacteria</taxon>
        <taxon>Pseudomonadati</taxon>
        <taxon>Pseudomonadota</taxon>
        <taxon>Gammaproteobacteria</taxon>
        <taxon>Alteromonadales</taxon>
        <taxon>Alteromonadaceae</taxon>
        <taxon>Alteromonas/Salinimonas group</taxon>
        <taxon>Alteromonas</taxon>
    </lineage>
</organism>
<reference evidence="7 8" key="1">
    <citation type="submission" date="2014-12" db="EMBL/GenBank/DDBJ databases">
        <title>Genome sequencing of Alteromonas marina AD001.</title>
        <authorList>
            <person name="Adrian T.G.S."/>
            <person name="Chan K.G."/>
        </authorList>
    </citation>
    <scope>NUCLEOTIDE SEQUENCE [LARGE SCALE GENOMIC DNA]</scope>
    <source>
        <strain evidence="7 8">AD001</strain>
    </source>
</reference>
<dbReference type="GO" id="GO:0046872">
    <property type="term" value="F:metal ion binding"/>
    <property type="evidence" value="ECO:0007669"/>
    <property type="project" value="UniProtKB-KW"/>
</dbReference>
<keyword evidence="5" id="KW-0408">Iron</keyword>
<sequence>MGNNDNTYFIDAQSGNGFTAETFLKHYWQQKPVVIKQFFLDFTDPIDENDLAGLAQEPEVDARIISHVQGSWHVEQGPINDFDNACQGNWTLLVQGVDKYVPDVAPILEPFSFVPNWRLDDLMVSFATNGAGVGAHIDQYDVFLVQGKGKRRWRVGKPANYKEIFPHPKLRQIEGFDPVIDVIVEPGDVVYVPPGWPHDGQTIEDSLTYSVGYRAPDNLQLAESLAMMLDKGPGNYRFTDPARAGQANPALVSSSDVAALKQQLIDAINGEDFTFALLEAMSEQGIPEYPLEDEVSLEQISNEFAAGISFVPAPGVRPLICDGKRGLPRALYVNGSQFAFSKRDQEWFEVLASGSILNATCCQDAPSFTFLETLTTLINNGYWEWFEG</sequence>
<dbReference type="SMART" id="SM00558">
    <property type="entry name" value="JmjC"/>
    <property type="match status" value="1"/>
</dbReference>
<evidence type="ECO:0000256" key="2">
    <source>
        <dbReference type="ARBA" id="ARBA00022723"/>
    </source>
</evidence>
<dbReference type="Gene3D" id="2.60.120.650">
    <property type="entry name" value="Cupin"/>
    <property type="match status" value="1"/>
</dbReference>
<dbReference type="RefSeq" id="WP_039220670.1">
    <property type="nucleotide sequence ID" value="NZ_JWLW01000017.1"/>
</dbReference>
<dbReference type="SUPFAM" id="SSF51197">
    <property type="entry name" value="Clavaminate synthase-like"/>
    <property type="match status" value="1"/>
</dbReference>
<dbReference type="Pfam" id="PF20514">
    <property type="entry name" value="WHD_ROXA"/>
    <property type="match status" value="1"/>
</dbReference>
<gene>
    <name evidence="7" type="ORF">RJ41_11340</name>
</gene>
<evidence type="ECO:0000313" key="7">
    <source>
        <dbReference type="EMBL" id="KHT52545.1"/>
    </source>
</evidence>
<evidence type="ECO:0000259" key="6">
    <source>
        <dbReference type="PROSITE" id="PS51184"/>
    </source>
</evidence>
<evidence type="ECO:0000256" key="1">
    <source>
        <dbReference type="ARBA" id="ARBA00001954"/>
    </source>
</evidence>
<dbReference type="InterPro" id="IPR046799">
    <property type="entry name" value="ROXA-like_wH"/>
</dbReference>
<dbReference type="InterPro" id="IPR003347">
    <property type="entry name" value="JmjC_dom"/>
</dbReference>
<dbReference type="AlphaFoldDB" id="A0A0B3YF33"/>
<keyword evidence="3" id="KW-0223">Dioxygenase</keyword>
<keyword evidence="4" id="KW-0560">Oxidoreductase</keyword>
<comment type="caution">
    <text evidence="7">The sequence shown here is derived from an EMBL/GenBank/DDBJ whole genome shotgun (WGS) entry which is preliminary data.</text>
</comment>
<dbReference type="InterPro" id="IPR039994">
    <property type="entry name" value="NO66-like"/>
</dbReference>
<evidence type="ECO:0000256" key="3">
    <source>
        <dbReference type="ARBA" id="ARBA00022964"/>
    </source>
</evidence>
<keyword evidence="8" id="KW-1185">Reference proteome</keyword>
<evidence type="ECO:0000256" key="5">
    <source>
        <dbReference type="ARBA" id="ARBA00023004"/>
    </source>
</evidence>
<dbReference type="PANTHER" id="PTHR13096">
    <property type="entry name" value="MINA53 MYC INDUCED NUCLEAR ANTIGEN"/>
    <property type="match status" value="1"/>
</dbReference>
<proteinExistence type="predicted"/>
<comment type="cofactor">
    <cofactor evidence="1">
        <name>Fe(2+)</name>
        <dbReference type="ChEBI" id="CHEBI:29033"/>
    </cofactor>
</comment>
<protein>
    <recommendedName>
        <fullName evidence="6">JmjC domain-containing protein</fullName>
    </recommendedName>
</protein>
<dbReference type="Pfam" id="PF08007">
    <property type="entry name" value="JmjC_2"/>
    <property type="match status" value="1"/>
</dbReference>
<dbReference type="GO" id="GO:0016706">
    <property type="term" value="F:2-oxoglutarate-dependent dioxygenase activity"/>
    <property type="evidence" value="ECO:0007669"/>
    <property type="project" value="TreeGrafter"/>
</dbReference>